<dbReference type="Pfam" id="PF13560">
    <property type="entry name" value="HTH_31"/>
    <property type="match status" value="1"/>
</dbReference>
<sequence length="279" mass="31187">MIDRTGLAEFLRRRRESLLPEDVGLPRGQRRRTDGLRREEVAALCHMSTDYYARLERERGPRPSERMIASMAQGLHLSLDERDHLYRLAGHNPPARGTVSEHISPGLLRVLDRLGDTPAEIITELGETLRQTPMCVALTGETASLTGPARSIVFRWFTDPATRHRYAPEDHPLLSRVFASGLREVATLRGPGSRAAHLVDLLLARSEAFRTAWDEHEVGVRPHEVKHFVHPEVGGLELNCQALVDPDQSHALLVYTAIPGSESHEKLRLLSVIGAQALR</sequence>
<feature type="domain" description="HTH cro/C1-type" evidence="1">
    <location>
        <begin position="35"/>
        <end position="82"/>
    </location>
</feature>
<dbReference type="EMBL" id="RBDY01000001">
    <property type="protein sequence ID" value="RKN27353.1"/>
    <property type="molecule type" value="Genomic_DNA"/>
</dbReference>
<reference evidence="4 5" key="1">
    <citation type="submission" date="2018-09" db="EMBL/GenBank/DDBJ databases">
        <title>Streptomyces sp. nov. DS1-2, an endophytic actinomycete isolated from roots of Dendrobium scabrilingue.</title>
        <authorList>
            <person name="Kuncharoen N."/>
            <person name="Kudo T."/>
            <person name="Ohkuma M."/>
            <person name="Yuki M."/>
            <person name="Tanasupawat S."/>
        </authorList>
    </citation>
    <scope>NUCLEOTIDE SEQUENCE [LARGE SCALE GENOMIC DNA]</scope>
    <source>
        <strain evidence="2 5">AZ1-7</strain>
        <strain evidence="3 4">DS1-2</strain>
    </source>
</reference>
<proteinExistence type="predicted"/>
<evidence type="ECO:0000313" key="5">
    <source>
        <dbReference type="Proteomes" id="UP000275024"/>
    </source>
</evidence>
<dbReference type="Proteomes" id="UP000268652">
    <property type="component" value="Unassembled WGS sequence"/>
</dbReference>
<evidence type="ECO:0000313" key="2">
    <source>
        <dbReference type="EMBL" id="RKN12882.1"/>
    </source>
</evidence>
<organism evidence="2 5">
    <name type="scientific">Streptomyces radicis</name>
    <dbReference type="NCBI Taxonomy" id="1750517"/>
    <lineage>
        <taxon>Bacteria</taxon>
        <taxon>Bacillati</taxon>
        <taxon>Actinomycetota</taxon>
        <taxon>Actinomycetes</taxon>
        <taxon>Kitasatosporales</taxon>
        <taxon>Streptomycetaceae</taxon>
        <taxon>Streptomyces</taxon>
    </lineage>
</organism>
<dbReference type="Gene3D" id="3.30.450.180">
    <property type="match status" value="1"/>
</dbReference>
<comment type="caution">
    <text evidence="2">The sequence shown here is derived from an EMBL/GenBank/DDBJ whole genome shotgun (WGS) entry which is preliminary data.</text>
</comment>
<dbReference type="Pfam" id="PF17765">
    <property type="entry name" value="MLTR_LBD"/>
    <property type="match status" value="1"/>
</dbReference>
<dbReference type="AlphaFoldDB" id="A0A3A9WJX1"/>
<dbReference type="InterPro" id="IPR041413">
    <property type="entry name" value="MLTR_LBD"/>
</dbReference>
<evidence type="ECO:0000313" key="4">
    <source>
        <dbReference type="Proteomes" id="UP000268652"/>
    </source>
</evidence>
<keyword evidence="4" id="KW-1185">Reference proteome</keyword>
<name>A0A3A9WJX1_9ACTN</name>
<gene>
    <name evidence="3" type="ORF">D7318_00055</name>
    <name evidence="2" type="ORF">D7319_02840</name>
</gene>
<dbReference type="Proteomes" id="UP000275024">
    <property type="component" value="Unassembled WGS sequence"/>
</dbReference>
<dbReference type="GO" id="GO:0003677">
    <property type="term" value="F:DNA binding"/>
    <property type="evidence" value="ECO:0007669"/>
    <property type="project" value="InterPro"/>
</dbReference>
<dbReference type="SUPFAM" id="SSF47413">
    <property type="entry name" value="lambda repressor-like DNA-binding domains"/>
    <property type="match status" value="1"/>
</dbReference>
<dbReference type="EMBL" id="RBDX01000001">
    <property type="protein sequence ID" value="RKN12882.1"/>
    <property type="molecule type" value="Genomic_DNA"/>
</dbReference>
<dbReference type="Gene3D" id="1.10.260.40">
    <property type="entry name" value="lambda repressor-like DNA-binding domains"/>
    <property type="match status" value="1"/>
</dbReference>
<dbReference type="CDD" id="cd00093">
    <property type="entry name" value="HTH_XRE"/>
    <property type="match status" value="1"/>
</dbReference>
<protein>
    <submittedName>
        <fullName evidence="2">Transcriptional regulator</fullName>
    </submittedName>
</protein>
<dbReference type="OrthoDB" id="3542608at2"/>
<evidence type="ECO:0000313" key="3">
    <source>
        <dbReference type="EMBL" id="RKN27353.1"/>
    </source>
</evidence>
<dbReference type="RefSeq" id="WP_120694721.1">
    <property type="nucleotide sequence ID" value="NZ_RBDX01000001.1"/>
</dbReference>
<accession>A0A3A9WJX1</accession>
<dbReference type="PANTHER" id="PTHR35010:SF2">
    <property type="entry name" value="BLL4672 PROTEIN"/>
    <property type="match status" value="1"/>
</dbReference>
<dbReference type="PROSITE" id="PS50943">
    <property type="entry name" value="HTH_CROC1"/>
    <property type="match status" value="1"/>
</dbReference>
<dbReference type="InterPro" id="IPR010982">
    <property type="entry name" value="Lambda_DNA-bd_dom_sf"/>
</dbReference>
<dbReference type="SMART" id="SM00530">
    <property type="entry name" value="HTH_XRE"/>
    <property type="match status" value="1"/>
</dbReference>
<dbReference type="InterPro" id="IPR001387">
    <property type="entry name" value="Cro/C1-type_HTH"/>
</dbReference>
<evidence type="ECO:0000259" key="1">
    <source>
        <dbReference type="PROSITE" id="PS50943"/>
    </source>
</evidence>
<dbReference type="PANTHER" id="PTHR35010">
    <property type="entry name" value="BLL4672 PROTEIN-RELATED"/>
    <property type="match status" value="1"/>
</dbReference>